<accession>A0ABV8D2Y9</accession>
<dbReference type="RefSeq" id="WP_380432676.1">
    <property type="nucleotide sequence ID" value="NZ_JBHSAC010000081.1"/>
</dbReference>
<protein>
    <submittedName>
        <fullName evidence="1">Uncharacterized protein</fullName>
    </submittedName>
</protein>
<organism evidence="1 2">
    <name type="scientific">Streptococcus dentapri</name>
    <dbReference type="NCBI Taxonomy" id="573564"/>
    <lineage>
        <taxon>Bacteria</taxon>
        <taxon>Bacillati</taxon>
        <taxon>Bacillota</taxon>
        <taxon>Bacilli</taxon>
        <taxon>Lactobacillales</taxon>
        <taxon>Streptococcaceae</taxon>
        <taxon>Streptococcus</taxon>
    </lineage>
</organism>
<comment type="caution">
    <text evidence="1">The sequence shown here is derived from an EMBL/GenBank/DDBJ whole genome shotgun (WGS) entry which is preliminary data.</text>
</comment>
<sequence length="93" mass="10010">MSKKNKSKDLELEESIKKQERAAIKAIVSATSSAIKNKGTSLKSSLEKDAKALKNYASTYKKNIADGLEGQAAQAASDFLTQIPKPTLENPIS</sequence>
<dbReference type="EMBL" id="JBHSAC010000081">
    <property type="protein sequence ID" value="MFC3932925.1"/>
    <property type="molecule type" value="Genomic_DNA"/>
</dbReference>
<gene>
    <name evidence="1" type="ORF">ACFOSE_09210</name>
</gene>
<name>A0ABV8D2Y9_9STRE</name>
<keyword evidence="2" id="KW-1185">Reference proteome</keyword>
<dbReference type="Proteomes" id="UP001595901">
    <property type="component" value="Unassembled WGS sequence"/>
</dbReference>
<evidence type="ECO:0000313" key="2">
    <source>
        <dbReference type="Proteomes" id="UP001595901"/>
    </source>
</evidence>
<proteinExistence type="predicted"/>
<evidence type="ECO:0000313" key="1">
    <source>
        <dbReference type="EMBL" id="MFC3932925.1"/>
    </source>
</evidence>
<reference evidence="2" key="1">
    <citation type="journal article" date="2019" name="Int. J. Syst. Evol. Microbiol.">
        <title>The Global Catalogue of Microorganisms (GCM) 10K type strain sequencing project: providing services to taxonomists for standard genome sequencing and annotation.</title>
        <authorList>
            <consortium name="The Broad Institute Genomics Platform"/>
            <consortium name="The Broad Institute Genome Sequencing Center for Infectious Disease"/>
            <person name="Wu L."/>
            <person name="Ma J."/>
        </authorList>
    </citation>
    <scope>NUCLEOTIDE SEQUENCE [LARGE SCALE GENOMIC DNA]</scope>
    <source>
        <strain evidence="2">CCUG 58728</strain>
    </source>
</reference>